<dbReference type="EMBL" id="BKCJ010459049">
    <property type="protein sequence ID" value="GFA63404.1"/>
    <property type="molecule type" value="Genomic_DNA"/>
</dbReference>
<protein>
    <submittedName>
        <fullName evidence="2">Uncharacterized protein</fullName>
    </submittedName>
</protein>
<gene>
    <name evidence="2" type="ORF">Tci_635376</name>
</gene>
<feature type="non-terminal residue" evidence="2">
    <location>
        <position position="1"/>
    </location>
</feature>
<comment type="caution">
    <text evidence="2">The sequence shown here is derived from an EMBL/GenBank/DDBJ whole genome shotgun (WGS) entry which is preliminary data.</text>
</comment>
<feature type="coiled-coil region" evidence="1">
    <location>
        <begin position="7"/>
        <end position="41"/>
    </location>
</feature>
<sequence>EHLELDKITHALEITKLKRRVKKLERRNKVKVLKLRRLQKVETTQRVETSNETVMDDVSNQGRMIADLDVDADVILEEVKEVAKDAKEDESELAEVQEVVDVVTTAKIITEVVTAASETITAASTTITIVEAQVPAVTLTAALARVTASPSRRMKGVVIRDPQEESTTSIIIPVETKSKDKGKGILVEEPKPLKKQQQIKKDEKYARELEAELNKNIDWDEAIDHVNKKAKEDNVVKRYQAMKRKPQTEA</sequence>
<proteinExistence type="predicted"/>
<organism evidence="2">
    <name type="scientific">Tanacetum cinerariifolium</name>
    <name type="common">Dalmatian daisy</name>
    <name type="synonym">Chrysanthemum cinerariifolium</name>
    <dbReference type="NCBI Taxonomy" id="118510"/>
    <lineage>
        <taxon>Eukaryota</taxon>
        <taxon>Viridiplantae</taxon>
        <taxon>Streptophyta</taxon>
        <taxon>Embryophyta</taxon>
        <taxon>Tracheophyta</taxon>
        <taxon>Spermatophyta</taxon>
        <taxon>Magnoliopsida</taxon>
        <taxon>eudicotyledons</taxon>
        <taxon>Gunneridae</taxon>
        <taxon>Pentapetalae</taxon>
        <taxon>asterids</taxon>
        <taxon>campanulids</taxon>
        <taxon>Asterales</taxon>
        <taxon>Asteraceae</taxon>
        <taxon>Asteroideae</taxon>
        <taxon>Anthemideae</taxon>
        <taxon>Anthemidinae</taxon>
        <taxon>Tanacetum</taxon>
    </lineage>
</organism>
<accession>A0A699JXS3</accession>
<evidence type="ECO:0000256" key="1">
    <source>
        <dbReference type="SAM" id="Coils"/>
    </source>
</evidence>
<keyword evidence="1" id="KW-0175">Coiled coil</keyword>
<evidence type="ECO:0000313" key="2">
    <source>
        <dbReference type="EMBL" id="GFA63404.1"/>
    </source>
</evidence>
<reference evidence="2" key="1">
    <citation type="journal article" date="2019" name="Sci. Rep.">
        <title>Draft genome of Tanacetum cinerariifolium, the natural source of mosquito coil.</title>
        <authorList>
            <person name="Yamashiro T."/>
            <person name="Shiraishi A."/>
            <person name="Satake H."/>
            <person name="Nakayama K."/>
        </authorList>
    </citation>
    <scope>NUCLEOTIDE SEQUENCE</scope>
</reference>
<name>A0A699JXS3_TANCI</name>
<dbReference type="AlphaFoldDB" id="A0A699JXS3"/>